<keyword evidence="3" id="KW-1185">Reference proteome</keyword>
<dbReference type="PANTHER" id="PTHR32251">
    <property type="entry name" value="3-OXO-5-ALPHA-STEROID 4-DEHYDROGENASE"/>
    <property type="match status" value="1"/>
</dbReference>
<dbReference type="AlphaFoldDB" id="A0A3A2Z819"/>
<keyword evidence="1" id="KW-0472">Membrane</keyword>
<feature type="non-terminal residue" evidence="2">
    <location>
        <position position="247"/>
    </location>
</feature>
<sequence length="247" mass="26997">MPETQANKSQADGALHIDRHAKGSSPLGSATFVALRILDPILQYAILSPDYALGDRLVRLSGGTPLASESSAVSLGLSPWRLTLLGMSLLGSVKGIFYLVYVSEMKMPLVTGFVVGLFKAFSTTANSLLFCATATSAASTYAPDPSTGWHPILSIAWTVYVVGIGVETYAELQRRAFKKDRRNRRKAYTAGLFRLARHINYGGYTLWKAAVGLTAAGWWWSGLTLVWLMAEFRRRGIPGLDAYCQER</sequence>
<dbReference type="GO" id="GO:0016020">
    <property type="term" value="C:membrane"/>
    <property type="evidence" value="ECO:0007669"/>
    <property type="project" value="TreeGrafter"/>
</dbReference>
<keyword evidence="1" id="KW-1133">Transmembrane helix</keyword>
<protein>
    <recommendedName>
        <fullName evidence="4">Steroid 5-alpha reductase C-terminal domain-containing protein</fullName>
    </recommendedName>
</protein>
<dbReference type="EMBL" id="MVGC01000495">
    <property type="protein sequence ID" value="RJE18770.1"/>
    <property type="molecule type" value="Genomic_DNA"/>
</dbReference>
<dbReference type="PANTHER" id="PTHR32251:SF15">
    <property type="entry name" value="3-OXO-5-ALPHA-STEROID 4-DEHYDROGENASE (DUF1295)"/>
    <property type="match status" value="1"/>
</dbReference>
<feature type="transmembrane region" description="Helical" evidence="1">
    <location>
        <begin position="148"/>
        <end position="166"/>
    </location>
</feature>
<evidence type="ECO:0000256" key="1">
    <source>
        <dbReference type="SAM" id="Phobius"/>
    </source>
</evidence>
<dbReference type="Gene3D" id="1.20.120.1630">
    <property type="match status" value="1"/>
</dbReference>
<organism evidence="2 3">
    <name type="scientific">Aspergillus sclerotialis</name>
    <dbReference type="NCBI Taxonomy" id="2070753"/>
    <lineage>
        <taxon>Eukaryota</taxon>
        <taxon>Fungi</taxon>
        <taxon>Dikarya</taxon>
        <taxon>Ascomycota</taxon>
        <taxon>Pezizomycotina</taxon>
        <taxon>Eurotiomycetes</taxon>
        <taxon>Eurotiomycetidae</taxon>
        <taxon>Eurotiales</taxon>
        <taxon>Aspergillaceae</taxon>
        <taxon>Aspergillus</taxon>
        <taxon>Aspergillus subgen. Polypaecilum</taxon>
    </lineage>
</organism>
<evidence type="ECO:0000313" key="3">
    <source>
        <dbReference type="Proteomes" id="UP000266188"/>
    </source>
</evidence>
<keyword evidence="1" id="KW-0812">Transmembrane</keyword>
<dbReference type="OrthoDB" id="67965at2759"/>
<proteinExistence type="predicted"/>
<comment type="caution">
    <text evidence="2">The sequence shown here is derived from an EMBL/GenBank/DDBJ whole genome shotgun (WGS) entry which is preliminary data.</text>
</comment>
<name>A0A3A2Z819_9EURO</name>
<evidence type="ECO:0008006" key="4">
    <source>
        <dbReference type="Google" id="ProtNLM"/>
    </source>
</evidence>
<dbReference type="InterPro" id="IPR010721">
    <property type="entry name" value="UstE-like"/>
</dbReference>
<feature type="transmembrane region" description="Helical" evidence="1">
    <location>
        <begin position="113"/>
        <end position="136"/>
    </location>
</feature>
<evidence type="ECO:0000313" key="2">
    <source>
        <dbReference type="EMBL" id="RJE18770.1"/>
    </source>
</evidence>
<dbReference type="STRING" id="2070753.A0A3A2Z819"/>
<dbReference type="Proteomes" id="UP000266188">
    <property type="component" value="Unassembled WGS sequence"/>
</dbReference>
<dbReference type="Pfam" id="PF06966">
    <property type="entry name" value="DUF1295"/>
    <property type="match status" value="1"/>
</dbReference>
<accession>A0A3A2Z819</accession>
<reference evidence="3" key="1">
    <citation type="submission" date="2017-02" db="EMBL/GenBank/DDBJ databases">
        <authorList>
            <person name="Tafer H."/>
            <person name="Lopandic K."/>
        </authorList>
    </citation>
    <scope>NUCLEOTIDE SEQUENCE [LARGE SCALE GENOMIC DNA]</scope>
    <source>
        <strain evidence="3">CBS 366.77</strain>
    </source>
</reference>
<gene>
    <name evidence="2" type="ORF">PHISCL_08884</name>
</gene>
<feature type="transmembrane region" description="Helical" evidence="1">
    <location>
        <begin position="210"/>
        <end position="230"/>
    </location>
</feature>
<feature type="transmembrane region" description="Helical" evidence="1">
    <location>
        <begin position="80"/>
        <end position="101"/>
    </location>
</feature>